<organism evidence="1 2">
    <name type="scientific">Selenomonas ruminantium subsp. lactilytica (strain NBRC 103574 / TAM6421)</name>
    <dbReference type="NCBI Taxonomy" id="927704"/>
    <lineage>
        <taxon>Bacteria</taxon>
        <taxon>Bacillati</taxon>
        <taxon>Bacillota</taxon>
        <taxon>Negativicutes</taxon>
        <taxon>Selenomonadales</taxon>
        <taxon>Selenomonadaceae</taxon>
        <taxon>Selenomonas</taxon>
    </lineage>
</organism>
<evidence type="ECO:0008006" key="3">
    <source>
        <dbReference type="Google" id="ProtNLM"/>
    </source>
</evidence>
<accession>I0GQB4</accession>
<dbReference type="EMBL" id="AP012292">
    <property type="protein sequence ID" value="BAL82951.1"/>
    <property type="molecule type" value="Genomic_DNA"/>
</dbReference>
<dbReference type="Pfam" id="PF08843">
    <property type="entry name" value="AbiEii"/>
    <property type="match status" value="1"/>
</dbReference>
<proteinExistence type="predicted"/>
<reference evidence="1 2" key="1">
    <citation type="submission" date="2011-10" db="EMBL/GenBank/DDBJ databases">
        <title>Whole genome sequence of Selenomonas ruminantium subsp. lactilytica TAM6421.</title>
        <authorList>
            <person name="Oguchi A."/>
            <person name="Ankai A."/>
            <person name="Kaneko J."/>
            <person name="Yamada-Narita S."/>
            <person name="Fukui S."/>
            <person name="Takahashi M."/>
            <person name="Onodera T."/>
            <person name="Kojima S."/>
            <person name="Fushimi T."/>
            <person name="Abe N."/>
            <person name="Kamio Y."/>
            <person name="Yamazaki S."/>
            <person name="Fujita N."/>
        </authorList>
    </citation>
    <scope>NUCLEOTIDE SEQUENCE [LARGE SCALE GENOMIC DNA]</scope>
    <source>
        <strain evidence="2">NBRC 103574 / TAM6421</strain>
    </source>
</reference>
<gene>
    <name evidence="1" type="ordered locus">SELR_12430</name>
</gene>
<dbReference type="RefSeq" id="WP_014424388.1">
    <property type="nucleotide sequence ID" value="NC_017068.1"/>
</dbReference>
<dbReference type="OrthoDB" id="3174584at2"/>
<dbReference type="Proteomes" id="UP000007887">
    <property type="component" value="Chromosome"/>
</dbReference>
<evidence type="ECO:0000313" key="2">
    <source>
        <dbReference type="Proteomes" id="UP000007887"/>
    </source>
</evidence>
<protein>
    <recommendedName>
        <fullName evidence="3">Nucleotidyl transferase AbiEii toxin, Type IV TA system</fullName>
    </recommendedName>
</protein>
<dbReference type="PATRIC" id="fig|927704.6.peg.1278"/>
<evidence type="ECO:0000313" key="1">
    <source>
        <dbReference type="EMBL" id="BAL82951.1"/>
    </source>
</evidence>
<sequence length="270" mass="31476">MKLKDMIKAYEDEGYDNVQAQARVSQDVVVMNIAASSLKRNVTIKGGVVMHNMSHDSRRATQDIDFDFIHYSLSDESIRLFLDKISNAEFKLEPTGEIEELRQQDYHGKRVHIVITDVDGTTIKTKMDIGVHKNLSIEQDEYCFDIAYLDDGPTVLINSKEQMFTEKLRSILKFGPTSTRYKDIFDMYYLAQLSGMSWEKLRACIKLLIFDDEGMRENTPEEMLRRIQRTLSNRIYRQKLSRARKNWLDVDSDTVLEQLLTFLENVLKKP</sequence>
<dbReference type="KEGG" id="sri:SELR_12430"/>
<dbReference type="eggNOG" id="COG2253">
    <property type="taxonomic scope" value="Bacteria"/>
</dbReference>
<dbReference type="AlphaFoldDB" id="I0GQB4"/>
<dbReference type="HOGENOM" id="CLU_1041162_0_0_9"/>
<name>I0GQB4_SELRL</name>
<dbReference type="InterPro" id="IPR014942">
    <property type="entry name" value="AbiEii"/>
</dbReference>